<sequence length="603" mass="66906">VKKILTSTLLLTLLGWGTSADAQLSSADGVAEIQYDIVFNQETALEREIHVEMSFDVLDDDAVALSLPSWTPGSYELDDYAQNVHNVWARQDGAEIHWDKADFDTWRVYPTMRGRVTIGFDYSADALDTAASWSQPDFAFFNGTNVFLYPEGGDLNFESKVVFHTEDDWQIATGLTPDRTVGEYTVRDYHELVDMPTFVGRFDLDSLQIGRRWYRLATYPQGTMVGQAREVIWDQIVAMMPPMEKVFSDVPWDDYTTLMVFNSGFGGGSALEHSNSHLGIYSPAFLLSPTLASITAHEIFHAWNVKRLRPADLWPYDYARRMPTELLWISEGITDYYADLALVRGEIVPPESFYGLTQGKIDNVNSTVPVALEDASLSAWVGPRDGTSSIYYPKGSLAGLMLDILIRDASDNEASLDDVMKMVYQYAYLRDRGFTEIEWWAAVREASGGRSFEDFRAAYVDGREAYPWNDILPLAGLRLRTETQRVPRIGISTSGSDEGVEVVTVVPGGAGNTAGVQAGDILISVAGIDVSSNSFGEVFRQRFSSEQAGASYDLMVVRNGAPITLSAELEFAELTSSQIEEDLRAGEKAHRILEGLLTGSTGR</sequence>
<dbReference type="InterPro" id="IPR001478">
    <property type="entry name" value="PDZ"/>
</dbReference>
<feature type="domain" description="PDZ" evidence="1">
    <location>
        <begin position="476"/>
        <end position="538"/>
    </location>
</feature>
<organism evidence="2">
    <name type="scientific">marine metagenome</name>
    <dbReference type="NCBI Taxonomy" id="408172"/>
    <lineage>
        <taxon>unclassified sequences</taxon>
        <taxon>metagenomes</taxon>
        <taxon>ecological metagenomes</taxon>
    </lineage>
</organism>
<dbReference type="InterPro" id="IPR007963">
    <property type="entry name" value="Peptidase_M61_catalytic"/>
</dbReference>
<proteinExistence type="predicted"/>
<dbReference type="InterPro" id="IPR024191">
    <property type="entry name" value="Peptidase_M61"/>
</dbReference>
<feature type="non-terminal residue" evidence="2">
    <location>
        <position position="1"/>
    </location>
</feature>
<accession>A0A382AR86</accession>
<dbReference type="PROSITE" id="PS50106">
    <property type="entry name" value="PDZ"/>
    <property type="match status" value="1"/>
</dbReference>
<evidence type="ECO:0000259" key="1">
    <source>
        <dbReference type="PROSITE" id="PS50106"/>
    </source>
</evidence>
<dbReference type="SUPFAM" id="SSF50156">
    <property type="entry name" value="PDZ domain-like"/>
    <property type="match status" value="1"/>
</dbReference>
<dbReference type="PIRSF" id="PIRSF016493">
    <property type="entry name" value="Glycyl_aminpptds"/>
    <property type="match status" value="1"/>
</dbReference>
<dbReference type="Gene3D" id="2.30.42.10">
    <property type="match status" value="1"/>
</dbReference>
<dbReference type="Gene3D" id="1.10.390.10">
    <property type="entry name" value="Neutral Protease Domain 2"/>
    <property type="match status" value="1"/>
</dbReference>
<gene>
    <name evidence="2" type="ORF">METZ01_LOCUS156748</name>
</gene>
<dbReference type="EMBL" id="UINC01026442">
    <property type="protein sequence ID" value="SVB03894.1"/>
    <property type="molecule type" value="Genomic_DNA"/>
</dbReference>
<protein>
    <recommendedName>
        <fullName evidence="1">PDZ domain-containing protein</fullName>
    </recommendedName>
</protein>
<dbReference type="AlphaFoldDB" id="A0A382AR86"/>
<evidence type="ECO:0000313" key="2">
    <source>
        <dbReference type="EMBL" id="SVB03894.1"/>
    </source>
</evidence>
<dbReference type="InterPro" id="IPR040756">
    <property type="entry name" value="Peptidase_M61_N"/>
</dbReference>
<name>A0A382AR86_9ZZZZ</name>
<dbReference type="SMART" id="SM00228">
    <property type="entry name" value="PDZ"/>
    <property type="match status" value="1"/>
</dbReference>
<dbReference type="Pfam" id="PF05299">
    <property type="entry name" value="Peptidase_M61"/>
    <property type="match status" value="1"/>
</dbReference>
<dbReference type="Pfam" id="PF13180">
    <property type="entry name" value="PDZ_2"/>
    <property type="match status" value="1"/>
</dbReference>
<dbReference type="SUPFAM" id="SSF55486">
    <property type="entry name" value="Metalloproteases ('zincins'), catalytic domain"/>
    <property type="match status" value="1"/>
</dbReference>
<reference evidence="2" key="1">
    <citation type="submission" date="2018-05" db="EMBL/GenBank/DDBJ databases">
        <authorList>
            <person name="Lanie J.A."/>
            <person name="Ng W.-L."/>
            <person name="Kazmierczak K.M."/>
            <person name="Andrzejewski T.M."/>
            <person name="Davidsen T.M."/>
            <person name="Wayne K.J."/>
            <person name="Tettelin H."/>
            <person name="Glass J.I."/>
            <person name="Rusch D."/>
            <person name="Podicherti R."/>
            <person name="Tsui H.-C.T."/>
            <person name="Winkler M.E."/>
        </authorList>
    </citation>
    <scope>NUCLEOTIDE SEQUENCE</scope>
</reference>
<dbReference type="Gene3D" id="2.60.40.3650">
    <property type="match status" value="1"/>
</dbReference>
<dbReference type="InterPro" id="IPR036034">
    <property type="entry name" value="PDZ_sf"/>
</dbReference>
<dbReference type="InterPro" id="IPR027268">
    <property type="entry name" value="Peptidase_M4/M1_CTD_sf"/>
</dbReference>
<dbReference type="Pfam" id="PF17899">
    <property type="entry name" value="Peptidase_M61_N"/>
    <property type="match status" value="1"/>
</dbReference>